<protein>
    <submittedName>
        <fullName evidence="1">Uncharacterized protein</fullName>
    </submittedName>
</protein>
<dbReference type="AlphaFoldDB" id="A0A6F8T9W3"/>
<dbReference type="EMBL" id="AP022840">
    <property type="protein sequence ID" value="BCA97241.1"/>
    <property type="molecule type" value="Genomic_DNA"/>
</dbReference>
<dbReference type="RefSeq" id="WP_173238624.1">
    <property type="nucleotide sequence ID" value="NZ_AP022840.1"/>
</dbReference>
<accession>A0A6F8T9W3</accession>
<sequence>MNNHSLQIGSILYTSWGYEQTNIDFYEVTRLIGKTTLELREISQSCVPGQYGLSGKTKPIPSHFVSDPFKKRISTEGSVRIDGHGAYIWSGEALNYSSYA</sequence>
<geneLocation type="plasmid" evidence="1 2">
    <name>pTUM19329-1</name>
</geneLocation>
<dbReference type="KEGG" id="lant:TUM19329_36020"/>
<evidence type="ECO:0000313" key="2">
    <source>
        <dbReference type="Proteomes" id="UP000502894"/>
    </source>
</evidence>
<evidence type="ECO:0000313" key="1">
    <source>
        <dbReference type="EMBL" id="BCA97241.1"/>
    </source>
</evidence>
<keyword evidence="1" id="KW-0614">Plasmid</keyword>
<keyword evidence="2" id="KW-1185">Reference proteome</keyword>
<dbReference type="Proteomes" id="UP000502894">
    <property type="component" value="Plasmid pTUM19329-1"/>
</dbReference>
<reference evidence="1" key="1">
    <citation type="journal article" date="2020" name="Microbiol. Resour. Announc.">
        <title>Complete Genome Sequence of Novel Psychrotolerant Legionella Strain TUM19329, Isolated from Antarctic Lake Sediment.</title>
        <authorList>
            <person name="Shimada S."/>
            <person name="Nakai R."/>
            <person name="Aoki K."/>
            <person name="Shimoeda N."/>
            <person name="Ohno G."/>
            <person name="Miyazaki Y."/>
            <person name="Kudoh S."/>
            <person name="Imura S."/>
            <person name="Watanabe K."/>
            <person name="Ishii Y."/>
            <person name="Tateda K."/>
        </authorList>
    </citation>
    <scope>NUCLEOTIDE SEQUENCE [LARGE SCALE GENOMIC DNA]</scope>
    <source>
        <strain evidence="1">TUM19329</strain>
        <plasmid evidence="1">pTUM19329-1</plasmid>
    </source>
</reference>
<gene>
    <name evidence="1" type="ORF">TUM19329_36020</name>
</gene>
<proteinExistence type="predicted"/>
<name>A0A6F8T9W3_9GAMM</name>
<organism evidence="1 2">
    <name type="scientific">Legionella antarctica</name>
    <dbReference type="NCBI Taxonomy" id="2708020"/>
    <lineage>
        <taxon>Bacteria</taxon>
        <taxon>Pseudomonadati</taxon>
        <taxon>Pseudomonadota</taxon>
        <taxon>Gammaproteobacteria</taxon>
        <taxon>Legionellales</taxon>
        <taxon>Legionellaceae</taxon>
        <taxon>Legionella</taxon>
    </lineage>
</organism>